<dbReference type="AlphaFoldDB" id="W2STV7"/>
<accession>W2STV7</accession>
<dbReference type="KEGG" id="nai:NECAME_19014"/>
<proteinExistence type="predicted"/>
<dbReference type="Proteomes" id="UP000053676">
    <property type="component" value="Unassembled WGS sequence"/>
</dbReference>
<name>W2STV7_NECAM</name>
<dbReference type="EMBL" id="KI665559">
    <property type="protein sequence ID" value="ETN72137.1"/>
    <property type="molecule type" value="Genomic_DNA"/>
</dbReference>
<sequence>MENENDRSGRDYSFWKMLESKAFRKGYRSVDTLEKPARVWEELDEVPYLRATVHEFLLFSIPVL</sequence>
<reference evidence="2" key="1">
    <citation type="journal article" date="2014" name="Nat. Genet.">
        <title>Genome of the human hookworm Necator americanus.</title>
        <authorList>
            <person name="Tang Y.T."/>
            <person name="Gao X."/>
            <person name="Rosa B.A."/>
            <person name="Abubucker S."/>
            <person name="Hallsworth-Pepin K."/>
            <person name="Martin J."/>
            <person name="Tyagi R."/>
            <person name="Heizer E."/>
            <person name="Zhang X."/>
            <person name="Bhonagiri-Palsikar V."/>
            <person name="Minx P."/>
            <person name="Warren W.C."/>
            <person name="Wang Q."/>
            <person name="Zhan B."/>
            <person name="Hotez P.J."/>
            <person name="Sternberg P.W."/>
            <person name="Dougall A."/>
            <person name="Gaze S.T."/>
            <person name="Mulvenna J."/>
            <person name="Sotillo J."/>
            <person name="Ranganathan S."/>
            <person name="Rabelo E.M."/>
            <person name="Wilson R.K."/>
            <person name="Felgner P.L."/>
            <person name="Bethony J."/>
            <person name="Hawdon J.M."/>
            <person name="Gasser R.B."/>
            <person name="Loukas A."/>
            <person name="Mitreva M."/>
        </authorList>
    </citation>
    <scope>NUCLEOTIDE SEQUENCE [LARGE SCALE GENOMIC DNA]</scope>
</reference>
<evidence type="ECO:0000313" key="2">
    <source>
        <dbReference type="Proteomes" id="UP000053676"/>
    </source>
</evidence>
<gene>
    <name evidence="1" type="ORF">NECAME_19014</name>
</gene>
<keyword evidence="2" id="KW-1185">Reference proteome</keyword>
<evidence type="ECO:0000313" key="1">
    <source>
        <dbReference type="EMBL" id="ETN72137.1"/>
    </source>
</evidence>
<organism evidence="1 2">
    <name type="scientific">Necator americanus</name>
    <name type="common">Human hookworm</name>
    <dbReference type="NCBI Taxonomy" id="51031"/>
    <lineage>
        <taxon>Eukaryota</taxon>
        <taxon>Metazoa</taxon>
        <taxon>Ecdysozoa</taxon>
        <taxon>Nematoda</taxon>
        <taxon>Chromadorea</taxon>
        <taxon>Rhabditida</taxon>
        <taxon>Rhabditina</taxon>
        <taxon>Rhabditomorpha</taxon>
        <taxon>Strongyloidea</taxon>
        <taxon>Ancylostomatidae</taxon>
        <taxon>Bunostominae</taxon>
        <taxon>Necator</taxon>
    </lineage>
</organism>
<protein>
    <submittedName>
        <fullName evidence="1">Uncharacterized protein</fullName>
    </submittedName>
</protein>